<organism evidence="2 3">
    <name type="scientific">Candidatus Symbiobacter mobilis CR</name>
    <dbReference type="NCBI Taxonomy" id="946483"/>
    <lineage>
        <taxon>Bacteria</taxon>
        <taxon>Pseudomonadati</taxon>
        <taxon>Pseudomonadota</taxon>
        <taxon>Betaproteobacteria</taxon>
        <taxon>Burkholderiales</taxon>
        <taxon>Comamonadaceae</taxon>
    </lineage>
</organism>
<dbReference type="Proteomes" id="UP000017184">
    <property type="component" value="Chromosome"/>
</dbReference>
<dbReference type="AlphaFoldDB" id="U5N7W0"/>
<sequence>MFPFHRFASSDAETDTAQAVTPPHPAKEGHPLDELTHGAFSAATSAERLARIGAWLATDPGAEQMQQVFRELSAKDKGAAKLIRERLDDIRRDKAQGTLAKEWAEKAEALLAIPRLNLADAMAWQRDAARASAPLGREPLSGLRARLQQRVQVIEDLHHRVQVQREAAALLAQRIESLSTRSWKDAEAAQAGLDVDIARWDQEASTLVAEPDWASIDPRFPPMLAASQEQLRVVWTAFREALAMATAASADVDAPVPYVPLWAEELRQVRGAAAEPGPAVDPAVQARAVAATTDALNILEEEIAQGHGKASAGAANALRAALKEHGRWLDEVLAGRVHAALGAASELEGWQRWRADQLRTELVTKAQRLLHPPQGEAPLQGKKLMETLRQLREQWKVVDQGGVPNHALWRRFDEACNEAHRLVEAWQEKLRAENAEHRARRLTLIEEVQAWARSRTAEAEEDWKGVSRTLQQFALRWQQSGHVSEKTFAELQPLWKAAMDEVGASLRARQHDSLAARNAMVVEAQALADEADLRIDAIRALQQRWQAEAAQVPLDRRLEQKLWEAFRAPIDAAFARKSAQRQRTQEAMGERDRQVCDAAQAVQDAIAKADVQAIRAALAMLEECVQGAAGAAASDAPPIGQSAASQSPAEEGQSGAAAIPARKPVVAVRGDDRPGAKLGGAPAPVPRRGAGGDAPHASRRGAPPVRGKEEYPARTRSPEQRPPRLGDTAFRAQRDAGEQAQIALRKLAAQAHGEALMQLLGAWEQRDAAKVPTVQEIGSRVHAAARSAWAQAIASAPAGEADTALLRIELAAQVPTPAAHLPALRALQLQMLTRRNDPPPALTWAQDVSVVLASAYDAAAAQRLQGALKVLLRR</sequence>
<dbReference type="HOGENOM" id="CLU_316105_0_0_4"/>
<feature type="compositionally biased region" description="Basic and acidic residues" evidence="1">
    <location>
        <begin position="706"/>
        <end position="724"/>
    </location>
</feature>
<dbReference type="InterPro" id="IPR007139">
    <property type="entry name" value="DUF349"/>
</dbReference>
<protein>
    <recommendedName>
        <fullName evidence="4">DUF349 domain-containing protein</fullName>
    </recommendedName>
</protein>
<dbReference type="OrthoDB" id="5523335at2"/>
<keyword evidence="3" id="KW-1185">Reference proteome</keyword>
<reference evidence="2 3" key="1">
    <citation type="journal article" date="2013" name="Genome Biol.">
        <title>Genomic analysis reveals key aspects of prokaryotic symbiosis in the phototrophic consortium "Chlorochromatium aggregatum".</title>
        <authorList>
            <person name="Liu Z."/>
            <person name="Muller J."/>
            <person name="Li T."/>
            <person name="Alvey R.M."/>
            <person name="Vogl K."/>
            <person name="Frigaard N.U."/>
            <person name="Rockwell N.C."/>
            <person name="Boyd E.S."/>
            <person name="Tomsho L.P."/>
            <person name="Schuster S.C."/>
            <person name="Henke P."/>
            <person name="Rohde M."/>
            <person name="Overmann J."/>
            <person name="Bryant D.A."/>
        </authorList>
    </citation>
    <scope>NUCLEOTIDE SEQUENCE [LARGE SCALE GENOMIC DNA]</scope>
    <source>
        <strain evidence="2">CR</strain>
    </source>
</reference>
<accession>U5N7W0</accession>
<evidence type="ECO:0000313" key="2">
    <source>
        <dbReference type="EMBL" id="AGX87380.1"/>
    </source>
</evidence>
<dbReference type="EMBL" id="CP004885">
    <property type="protein sequence ID" value="AGX87380.1"/>
    <property type="molecule type" value="Genomic_DNA"/>
</dbReference>
<proteinExistence type="predicted"/>
<dbReference type="KEGG" id="cbx:Cenrod_1290"/>
<dbReference type="PATRIC" id="fig|946483.4.peg.1296"/>
<evidence type="ECO:0008006" key="4">
    <source>
        <dbReference type="Google" id="ProtNLM"/>
    </source>
</evidence>
<feature type="region of interest" description="Disordered" evidence="1">
    <location>
        <begin position="7"/>
        <end position="32"/>
    </location>
</feature>
<dbReference type="eggNOG" id="COG1196">
    <property type="taxonomic scope" value="Bacteria"/>
</dbReference>
<gene>
    <name evidence="2" type="ORF">Cenrod_1290</name>
</gene>
<dbReference type="STRING" id="946483.Cenrod_1290"/>
<evidence type="ECO:0000256" key="1">
    <source>
        <dbReference type="SAM" id="MobiDB-lite"/>
    </source>
</evidence>
<dbReference type="Pfam" id="PF03993">
    <property type="entry name" value="DUF349"/>
    <property type="match status" value="1"/>
</dbReference>
<evidence type="ECO:0000313" key="3">
    <source>
        <dbReference type="Proteomes" id="UP000017184"/>
    </source>
</evidence>
<name>U5N7W0_9BURK</name>
<dbReference type="RefSeq" id="WP_022772508.1">
    <property type="nucleotide sequence ID" value="NC_022576.1"/>
</dbReference>
<feature type="region of interest" description="Disordered" evidence="1">
    <location>
        <begin position="632"/>
        <end position="726"/>
    </location>
</feature>